<evidence type="ECO:0000256" key="2">
    <source>
        <dbReference type="ARBA" id="ARBA00022908"/>
    </source>
</evidence>
<evidence type="ECO:0000259" key="7">
    <source>
        <dbReference type="PROSITE" id="PS51900"/>
    </source>
</evidence>
<reference evidence="8" key="1">
    <citation type="journal article" date="2012" name="Science">
        <title>Metagenome mining reveals polytheonamides as posttranslationally modified ribosomal peptides.</title>
        <authorList>
            <person name="Freeman M.F."/>
            <person name="Gurgui C."/>
            <person name="Helf M.J."/>
            <person name="Morinaka B.I."/>
            <person name="Uria A.R."/>
            <person name="Oldham N.J."/>
            <person name="Sahl H.G."/>
            <person name="Matsunaga S."/>
            <person name="Piel J."/>
        </authorList>
    </citation>
    <scope>NUCLEOTIDE SEQUENCE</scope>
</reference>
<dbReference type="InterPro" id="IPR050090">
    <property type="entry name" value="Tyrosine_recombinase_XerCD"/>
</dbReference>
<evidence type="ECO:0000256" key="4">
    <source>
        <dbReference type="ARBA" id="ARBA00023172"/>
    </source>
</evidence>
<keyword evidence="2" id="KW-0229">DNA integration</keyword>
<dbReference type="InterPro" id="IPR044068">
    <property type="entry name" value="CB"/>
</dbReference>
<organism evidence="8">
    <name type="scientific">Bacterium symbiont subsp. Theonella swinhoei (strain pTSMAC1)</name>
    <dbReference type="NCBI Taxonomy" id="1221190"/>
    <lineage>
        <taxon>Bacteria</taxon>
    </lineage>
</organism>
<feature type="domain" description="Tyr recombinase" evidence="6">
    <location>
        <begin position="98"/>
        <end position="275"/>
    </location>
</feature>
<dbReference type="GO" id="GO:0003677">
    <property type="term" value="F:DNA binding"/>
    <property type="evidence" value="ECO:0007669"/>
    <property type="project" value="UniProtKB-UniRule"/>
</dbReference>
<dbReference type="AlphaFoldDB" id="J9ZW34"/>
<dbReference type="Gene3D" id="1.10.443.10">
    <property type="entry name" value="Intergrase catalytic core"/>
    <property type="match status" value="1"/>
</dbReference>
<name>J9ZW34_BACS1</name>
<dbReference type="InterPro" id="IPR013762">
    <property type="entry name" value="Integrase-like_cat_sf"/>
</dbReference>
<evidence type="ECO:0000259" key="6">
    <source>
        <dbReference type="PROSITE" id="PS51898"/>
    </source>
</evidence>
<accession>J9ZW34</accession>
<evidence type="ECO:0000256" key="1">
    <source>
        <dbReference type="ARBA" id="ARBA00008857"/>
    </source>
</evidence>
<dbReference type="PANTHER" id="PTHR30349">
    <property type="entry name" value="PHAGE INTEGRASE-RELATED"/>
    <property type="match status" value="1"/>
</dbReference>
<comment type="similarity">
    <text evidence="1">Belongs to the 'phage' integrase family.</text>
</comment>
<keyword evidence="4" id="KW-0233">DNA recombination</keyword>
<dbReference type="GO" id="GO:0006310">
    <property type="term" value="P:DNA recombination"/>
    <property type="evidence" value="ECO:0007669"/>
    <property type="project" value="UniProtKB-KW"/>
</dbReference>
<dbReference type="GO" id="GO:0015074">
    <property type="term" value="P:DNA integration"/>
    <property type="evidence" value="ECO:0007669"/>
    <property type="project" value="UniProtKB-KW"/>
</dbReference>
<dbReference type="InterPro" id="IPR011010">
    <property type="entry name" value="DNA_brk_join_enz"/>
</dbReference>
<dbReference type="SUPFAM" id="SSF56349">
    <property type="entry name" value="DNA breaking-rejoining enzymes"/>
    <property type="match status" value="1"/>
</dbReference>
<dbReference type="Pfam" id="PF00589">
    <property type="entry name" value="Phage_integrase"/>
    <property type="match status" value="1"/>
</dbReference>
<dbReference type="Pfam" id="PF13495">
    <property type="entry name" value="Phage_int_SAM_4"/>
    <property type="match status" value="1"/>
</dbReference>
<dbReference type="InterPro" id="IPR002104">
    <property type="entry name" value="Integrase_catalytic"/>
</dbReference>
<sequence length="292" mass="33543">MSELRAKMIEQMQVQRKAPGTQTQYVRAIADLARYYGRTPDQLSPQEIRAYLHHLLTERHLAWSSCNVAAAAIRFFYVDTLGWTPMHLNLPPRPGQKQLPRVLSVEQLEHLFATTDNPKHRALLMTAYAAGLRVSEVVRLQLTDLESDPSRMLIRIHQGKGNKDRYSLLSERLLLELRAYWKLECPRPWLFPGSKAHQPMPSGTAQKIYNQARARAGIEHRQSSGFHTLRHSFATHLFDAGVDPHTIQLLLGHRSIKTTLKYVHVSRRHLMHVRSPLDLLCFESANLKALME</sequence>
<feature type="domain" description="Core-binding (CB)" evidence="7">
    <location>
        <begin position="1"/>
        <end position="81"/>
    </location>
</feature>
<dbReference type="PROSITE" id="PS51900">
    <property type="entry name" value="CB"/>
    <property type="match status" value="1"/>
</dbReference>
<evidence type="ECO:0000313" key="8">
    <source>
        <dbReference type="EMBL" id="AFS60650.1"/>
    </source>
</evidence>
<keyword evidence="3 5" id="KW-0238">DNA-binding</keyword>
<dbReference type="PROSITE" id="PS51898">
    <property type="entry name" value="TYR_RECOMBINASE"/>
    <property type="match status" value="1"/>
</dbReference>
<evidence type="ECO:0000256" key="5">
    <source>
        <dbReference type="PROSITE-ProRule" id="PRU01248"/>
    </source>
</evidence>
<dbReference type="Gene3D" id="1.10.150.130">
    <property type="match status" value="1"/>
</dbReference>
<dbReference type="InterPro" id="IPR010998">
    <property type="entry name" value="Integrase_recombinase_N"/>
</dbReference>
<evidence type="ECO:0000256" key="3">
    <source>
        <dbReference type="ARBA" id="ARBA00023125"/>
    </source>
</evidence>
<dbReference type="EMBL" id="JX456532">
    <property type="protein sequence ID" value="AFS60650.1"/>
    <property type="molecule type" value="Genomic_DNA"/>
</dbReference>
<proteinExistence type="inferred from homology"/>
<dbReference type="PANTHER" id="PTHR30349:SF64">
    <property type="entry name" value="PROPHAGE INTEGRASE INTD-RELATED"/>
    <property type="match status" value="1"/>
</dbReference>
<dbReference type="InterPro" id="IPR004107">
    <property type="entry name" value="Integrase_SAM-like_N"/>
</dbReference>
<protein>
    <submittedName>
        <fullName evidence="8">Integrase</fullName>
    </submittedName>
</protein>